<organism evidence="2 3">
    <name type="scientific">Deinococcus gobiensis (strain DSM 21396 / JCM 16679 / CGMCC 1.7299 / I-0)</name>
    <dbReference type="NCBI Taxonomy" id="745776"/>
    <lineage>
        <taxon>Bacteria</taxon>
        <taxon>Thermotogati</taxon>
        <taxon>Deinococcota</taxon>
        <taxon>Deinococci</taxon>
        <taxon>Deinococcales</taxon>
        <taxon>Deinococcaceae</taxon>
        <taxon>Deinococcus</taxon>
    </lineage>
</organism>
<evidence type="ECO:0000313" key="2">
    <source>
        <dbReference type="EMBL" id="AFD28209.1"/>
    </source>
</evidence>
<dbReference type="HOGENOM" id="CLU_2166826_0_0_0"/>
<proteinExistence type="predicted"/>
<keyword evidence="3" id="KW-1185">Reference proteome</keyword>
<dbReference type="KEGG" id="dgo:DGo_PE0065"/>
<keyword evidence="2" id="KW-0614">Plasmid</keyword>
<name>H8H3W2_DEIGI</name>
<dbReference type="AlphaFoldDB" id="H8H3W2"/>
<dbReference type="EMBL" id="CP002196">
    <property type="protein sequence ID" value="AFD28209.1"/>
    <property type="molecule type" value="Genomic_DNA"/>
</dbReference>
<sequence>MGRVSDADIRAVSACPNAEDGSRPDPRLATQVLRDLARAHAAAEQVAGLCEAAPEDLRTAIFGEFDAASRIVDAYPAALLSALACAVEQRFGALPGSEREQEASIKRSLA</sequence>
<accession>H8H3W2</accession>
<gene>
    <name evidence="2" type="ordered locus">DGo_PE0065</name>
</gene>
<dbReference type="Proteomes" id="UP000007575">
    <property type="component" value="Plasmid P5"/>
</dbReference>
<evidence type="ECO:0000256" key="1">
    <source>
        <dbReference type="SAM" id="MobiDB-lite"/>
    </source>
</evidence>
<reference evidence="2 3" key="1">
    <citation type="journal article" date="2012" name="PLoS ONE">
        <title>Genome sequence and transcriptome analysis of the radioresistant bacterium Deinococcus gobiensis: insights into the extreme environmental adaptations.</title>
        <authorList>
            <person name="Yuan M."/>
            <person name="Chen M."/>
            <person name="Zhang W."/>
            <person name="Lu W."/>
            <person name="Wang J."/>
            <person name="Yang M."/>
            <person name="Zhao P."/>
            <person name="Tang R."/>
            <person name="Li X."/>
            <person name="Hao Y."/>
            <person name="Zhou Z."/>
            <person name="Zhan Y."/>
            <person name="Yu H."/>
            <person name="Teng C."/>
            <person name="Yan Y."/>
            <person name="Ping S."/>
            <person name="Wang Y."/>
            <person name="Lin M."/>
        </authorList>
    </citation>
    <scope>NUCLEOTIDE SEQUENCE [LARGE SCALE GENOMIC DNA]</scope>
    <source>
        <strain evidence="3">DSM 21396 / JCM 16679 / CGMCC 1.7299 / I-0</strain>
        <plasmid evidence="2">P5</plasmid>
    </source>
</reference>
<geneLocation type="plasmid" evidence="2 3">
    <name>P5</name>
</geneLocation>
<protein>
    <submittedName>
        <fullName evidence="2">Uncharacterized protein</fullName>
    </submittedName>
</protein>
<evidence type="ECO:0000313" key="3">
    <source>
        <dbReference type="Proteomes" id="UP000007575"/>
    </source>
</evidence>
<feature type="region of interest" description="Disordered" evidence="1">
    <location>
        <begin position="1"/>
        <end position="26"/>
    </location>
</feature>